<feature type="region of interest" description="Disordered" evidence="2">
    <location>
        <begin position="396"/>
        <end position="428"/>
    </location>
</feature>
<evidence type="ECO:0000256" key="2">
    <source>
        <dbReference type="SAM" id="MobiDB-lite"/>
    </source>
</evidence>
<dbReference type="AlphaFoldDB" id="J4H3C1"/>
<dbReference type="Proteomes" id="UP000006352">
    <property type="component" value="Unassembled WGS sequence"/>
</dbReference>
<keyword evidence="5" id="KW-1185">Reference proteome</keyword>
<reference evidence="4 5" key="1">
    <citation type="journal article" date="2012" name="Appl. Environ. Microbiol.">
        <title>Short-read sequencing for genomic analysis of the brown rot fungus Fibroporia radiculosa.</title>
        <authorList>
            <person name="Tang J.D."/>
            <person name="Perkins A.D."/>
            <person name="Sonstegard T.S."/>
            <person name="Schroeder S.G."/>
            <person name="Burgess S.C."/>
            <person name="Diehl S.V."/>
        </authorList>
    </citation>
    <scope>NUCLEOTIDE SEQUENCE [LARGE SCALE GENOMIC DNA]</scope>
    <source>
        <strain evidence="4 5">TFFH 294</strain>
    </source>
</reference>
<evidence type="ECO:0000256" key="3">
    <source>
        <dbReference type="SAM" id="Phobius"/>
    </source>
</evidence>
<sequence>MVLQVVYTAATSLFPSKYYLHIAVSAGVLLVTYAFAQGRTTNRERDLHARVIMITGAFTPLGLTLLTALAARGAHIIAVSPYPLDHPYPSLLIPLLRSTTGNENIFAECADLARTASIREFCTRFLTGGDQRLDALVFAHEYQPVGTLFGGRQGAKERAERRERASLATFLMATLLLPALLVEPVERDIRIVTLVNPFYAASAPKFSKNLSEAGSDTTASTPLFLAEGFRALRTAVLMRHLQRILDSLPNRASAPAPSEQEAGQAEVGHPSNIIAVSACPGISRKDIIAPLLCAERDSDDGCYALLFPFSALFMKSPTAAAQTVLHALFLPTPIKRALAHVDATINPSPAAPPAHSVTGDKTVEPTIVLEEVLKPGALYRECAVVQVAVPPLLMSDARSEPEKGRTGRKTNAEESAAPGFPDDGEFGGEAVGRAVWEWYEERLKRWEALEKAEGEVAGKA</sequence>
<dbReference type="FunCoup" id="J4H3C1">
    <property type="interactions" value="8"/>
</dbReference>
<name>J4H3C1_9APHY</name>
<organism evidence="4 5">
    <name type="scientific">Fibroporia radiculosa</name>
    <dbReference type="NCBI Taxonomy" id="599839"/>
    <lineage>
        <taxon>Eukaryota</taxon>
        <taxon>Fungi</taxon>
        <taxon>Dikarya</taxon>
        <taxon>Basidiomycota</taxon>
        <taxon>Agaricomycotina</taxon>
        <taxon>Agaricomycetes</taxon>
        <taxon>Polyporales</taxon>
        <taxon>Fibroporiaceae</taxon>
        <taxon>Fibroporia</taxon>
    </lineage>
</organism>
<dbReference type="SUPFAM" id="SSF51735">
    <property type="entry name" value="NAD(P)-binding Rossmann-fold domains"/>
    <property type="match status" value="1"/>
</dbReference>
<keyword evidence="1" id="KW-0560">Oxidoreductase</keyword>
<dbReference type="GO" id="GO:0016491">
    <property type="term" value="F:oxidoreductase activity"/>
    <property type="evidence" value="ECO:0007669"/>
    <property type="project" value="UniProtKB-KW"/>
</dbReference>
<evidence type="ECO:0000313" key="4">
    <source>
        <dbReference type="EMBL" id="CCM03014.1"/>
    </source>
</evidence>
<dbReference type="PANTHER" id="PTHR43157">
    <property type="entry name" value="PHOSPHATIDYLINOSITOL-GLYCAN BIOSYNTHESIS CLASS F PROTEIN-RELATED"/>
    <property type="match status" value="1"/>
</dbReference>
<evidence type="ECO:0000256" key="1">
    <source>
        <dbReference type="ARBA" id="ARBA00023002"/>
    </source>
</evidence>
<keyword evidence="3" id="KW-0812">Transmembrane</keyword>
<dbReference type="PANTHER" id="PTHR43157:SF31">
    <property type="entry name" value="PHOSPHATIDYLINOSITOL-GLYCAN BIOSYNTHESIS CLASS F PROTEIN"/>
    <property type="match status" value="1"/>
</dbReference>
<dbReference type="STRING" id="599839.J4H3C1"/>
<protein>
    <recommendedName>
        <fullName evidence="6">Ketoreductase (KR) domain-containing protein</fullName>
    </recommendedName>
</protein>
<keyword evidence="3" id="KW-1133">Transmembrane helix</keyword>
<dbReference type="Gene3D" id="3.40.50.720">
    <property type="entry name" value="NAD(P)-binding Rossmann-like Domain"/>
    <property type="match status" value="1"/>
</dbReference>
<evidence type="ECO:0008006" key="6">
    <source>
        <dbReference type="Google" id="ProtNLM"/>
    </source>
</evidence>
<dbReference type="EMBL" id="HE797096">
    <property type="protein sequence ID" value="CCM03014.1"/>
    <property type="molecule type" value="Genomic_DNA"/>
</dbReference>
<accession>J4H3C1</accession>
<dbReference type="OrthoDB" id="191979at2759"/>
<dbReference type="RefSeq" id="XP_012182297.1">
    <property type="nucleotide sequence ID" value="XM_012326907.1"/>
</dbReference>
<gene>
    <name evidence="4" type="ORF">FIBRA_05131</name>
</gene>
<dbReference type="HOGENOM" id="CLU_044761_0_0_1"/>
<dbReference type="GeneID" id="24097925"/>
<proteinExistence type="predicted"/>
<keyword evidence="3" id="KW-0472">Membrane</keyword>
<dbReference type="InParanoid" id="J4H3C1"/>
<dbReference type="InterPro" id="IPR036291">
    <property type="entry name" value="NAD(P)-bd_dom_sf"/>
</dbReference>
<evidence type="ECO:0000313" key="5">
    <source>
        <dbReference type="Proteomes" id="UP000006352"/>
    </source>
</evidence>
<feature type="transmembrane region" description="Helical" evidence="3">
    <location>
        <begin position="18"/>
        <end position="36"/>
    </location>
</feature>